<comment type="caution">
    <text evidence="3">The sequence shown here is derived from an EMBL/GenBank/DDBJ whole genome shotgun (WGS) entry which is preliminary data.</text>
</comment>
<keyword evidence="2" id="KW-0732">Signal</keyword>
<evidence type="ECO:0000256" key="1">
    <source>
        <dbReference type="SAM" id="MobiDB-lite"/>
    </source>
</evidence>
<feature type="compositionally biased region" description="Basic and acidic residues" evidence="1">
    <location>
        <begin position="58"/>
        <end position="88"/>
    </location>
</feature>
<keyword evidence="4" id="KW-1185">Reference proteome</keyword>
<reference evidence="3 4" key="1">
    <citation type="journal article" date="2022" name="Int. J. Syst. Evol. Microbiol.">
        <title>Noviherbaspirillum aridicola sp. nov., isolated from an arid soil in Pakistan.</title>
        <authorList>
            <person name="Khan I.U."/>
            <person name="Saqib M."/>
            <person name="Amin A."/>
            <person name="Hussain F."/>
            <person name="Li L."/>
            <person name="Liu Y.H."/>
            <person name="Fang B.Z."/>
            <person name="Ahmed I."/>
            <person name="Li W.J."/>
        </authorList>
    </citation>
    <scope>NUCLEOTIDE SEQUENCE [LARGE SCALE GENOMIC DNA]</scope>
    <source>
        <strain evidence="3 4">NCCP-691</strain>
    </source>
</reference>
<evidence type="ECO:0008006" key="5">
    <source>
        <dbReference type="Google" id="ProtNLM"/>
    </source>
</evidence>
<protein>
    <recommendedName>
        <fullName evidence="5">Cell envelope biogenesis protein TolA</fullName>
    </recommendedName>
</protein>
<gene>
    <name evidence="3" type="ORF">NCCP691_27510</name>
</gene>
<evidence type="ECO:0000313" key="3">
    <source>
        <dbReference type="EMBL" id="GIZ52737.1"/>
    </source>
</evidence>
<dbReference type="Proteomes" id="UP000887222">
    <property type="component" value="Unassembled WGS sequence"/>
</dbReference>
<name>A0ABQ4Q695_9BURK</name>
<evidence type="ECO:0000256" key="2">
    <source>
        <dbReference type="SAM" id="SignalP"/>
    </source>
</evidence>
<organism evidence="3 4">
    <name type="scientific">Noviherbaspirillum aridicola</name>
    <dbReference type="NCBI Taxonomy" id="2849687"/>
    <lineage>
        <taxon>Bacteria</taxon>
        <taxon>Pseudomonadati</taxon>
        <taxon>Pseudomonadota</taxon>
        <taxon>Betaproteobacteria</taxon>
        <taxon>Burkholderiales</taxon>
        <taxon>Oxalobacteraceae</taxon>
        <taxon>Noviherbaspirillum</taxon>
    </lineage>
</organism>
<feature type="signal peptide" evidence="2">
    <location>
        <begin position="1"/>
        <end position="20"/>
    </location>
</feature>
<dbReference type="EMBL" id="BPMK01000012">
    <property type="protein sequence ID" value="GIZ52737.1"/>
    <property type="molecule type" value="Genomic_DNA"/>
</dbReference>
<accession>A0ABQ4Q695</accession>
<feature type="compositionally biased region" description="Polar residues" evidence="1">
    <location>
        <begin position="43"/>
        <end position="55"/>
    </location>
</feature>
<feature type="chain" id="PRO_5045709502" description="Cell envelope biogenesis protein TolA" evidence="2">
    <location>
        <begin position="21"/>
        <end position="97"/>
    </location>
</feature>
<evidence type="ECO:0000313" key="4">
    <source>
        <dbReference type="Proteomes" id="UP000887222"/>
    </source>
</evidence>
<sequence>MATRRLAALAILATAGTAFAQVPGGSASDPTKVEAEAVGPQDSIGTSGESPTKSMIQKGDRKDAQRRKEGEARRGKPDDAQDAKRGSARDAPPATGR</sequence>
<proteinExistence type="predicted"/>
<dbReference type="RefSeq" id="WP_220809161.1">
    <property type="nucleotide sequence ID" value="NZ_BPMK01000012.1"/>
</dbReference>
<feature type="region of interest" description="Disordered" evidence="1">
    <location>
        <begin position="20"/>
        <end position="97"/>
    </location>
</feature>